<dbReference type="EMBL" id="OMOF01000425">
    <property type="protein sequence ID" value="SPF50574.1"/>
    <property type="molecule type" value="Genomic_DNA"/>
</dbReference>
<dbReference type="PANTHER" id="PTHR34610:SF3">
    <property type="entry name" value="SSL7007 PROTEIN"/>
    <property type="match status" value="1"/>
</dbReference>
<proteinExistence type="predicted"/>
<dbReference type="OrthoDB" id="32918at2"/>
<gene>
    <name evidence="2" type="ORF">SBF1_4810002</name>
</gene>
<organism evidence="2 3">
    <name type="scientific">Candidatus Desulfosporosinus infrequens</name>
    <dbReference type="NCBI Taxonomy" id="2043169"/>
    <lineage>
        <taxon>Bacteria</taxon>
        <taxon>Bacillati</taxon>
        <taxon>Bacillota</taxon>
        <taxon>Clostridia</taxon>
        <taxon>Eubacteriales</taxon>
        <taxon>Desulfitobacteriaceae</taxon>
        <taxon>Desulfosporosinus</taxon>
    </lineage>
</organism>
<dbReference type="PANTHER" id="PTHR34610">
    <property type="entry name" value="SSL7007 PROTEIN"/>
    <property type="match status" value="1"/>
</dbReference>
<dbReference type="Proteomes" id="UP000238916">
    <property type="component" value="Unassembled WGS sequence"/>
</dbReference>
<dbReference type="InterPro" id="IPR002850">
    <property type="entry name" value="PIN_toxin-like"/>
</dbReference>
<dbReference type="NCBIfam" id="TIGR00305">
    <property type="entry name" value="putative toxin-antitoxin system toxin component, PIN family"/>
    <property type="match status" value="1"/>
</dbReference>
<evidence type="ECO:0000259" key="1">
    <source>
        <dbReference type="SMART" id="SM00670"/>
    </source>
</evidence>
<dbReference type="InterPro" id="IPR029060">
    <property type="entry name" value="PIN-like_dom_sf"/>
</dbReference>
<protein>
    <recommendedName>
        <fullName evidence="1">PIN domain-containing protein</fullName>
    </recommendedName>
</protein>
<reference evidence="3" key="1">
    <citation type="submission" date="2018-02" db="EMBL/GenBank/DDBJ databases">
        <authorList>
            <person name="Hausmann B."/>
        </authorList>
    </citation>
    <scope>NUCLEOTIDE SEQUENCE [LARGE SCALE GENOMIC DNA]</scope>
    <source>
        <strain evidence="3">Peat soil MAG SbF1</strain>
    </source>
</reference>
<sequence length="140" mass="16174">MEKYKVVVDTNIFVSAFLGSKNAKLIVRDIFSEQHQIVMSHEQLQEIKAVLLRPKFSKYIHPNEVDEFLSLLSLKIIVPSNYGKISDCRDPKDNMILEAAVYGNANFIISGDEDLLTLNPYRWIKILSPIAFIKHFYEIE</sequence>
<evidence type="ECO:0000313" key="2">
    <source>
        <dbReference type="EMBL" id="SPF50574.1"/>
    </source>
</evidence>
<dbReference type="Pfam" id="PF13470">
    <property type="entry name" value="PIN_3"/>
    <property type="match status" value="1"/>
</dbReference>
<dbReference type="InterPro" id="IPR002716">
    <property type="entry name" value="PIN_dom"/>
</dbReference>
<dbReference type="SUPFAM" id="SSF88723">
    <property type="entry name" value="PIN domain-like"/>
    <property type="match status" value="1"/>
</dbReference>
<dbReference type="SMART" id="SM00670">
    <property type="entry name" value="PINc"/>
    <property type="match status" value="1"/>
</dbReference>
<name>A0A2U3LFE5_9FIRM</name>
<feature type="domain" description="PIN" evidence="1">
    <location>
        <begin position="4"/>
        <end position="117"/>
    </location>
</feature>
<dbReference type="AlphaFoldDB" id="A0A2U3LFE5"/>
<evidence type="ECO:0000313" key="3">
    <source>
        <dbReference type="Proteomes" id="UP000238916"/>
    </source>
</evidence>
<accession>A0A2U3LFE5</accession>